<gene>
    <name evidence="2" type="ORF">D0X99_06975</name>
</gene>
<evidence type="ECO:0000313" key="2">
    <source>
        <dbReference type="EMBL" id="RIW17563.1"/>
    </source>
</evidence>
<comment type="caution">
    <text evidence="2">The sequence shown here is derived from an EMBL/GenBank/DDBJ whole genome shotgun (WGS) entry which is preliminary data.</text>
</comment>
<evidence type="ECO:0000313" key="3">
    <source>
        <dbReference type="Proteomes" id="UP000283522"/>
    </source>
</evidence>
<keyword evidence="3" id="KW-1185">Reference proteome</keyword>
<organism evidence="2 3">
    <name type="scientific">Algoriphagus lacus</name>
    <dbReference type="NCBI Taxonomy" id="2056311"/>
    <lineage>
        <taxon>Bacteria</taxon>
        <taxon>Pseudomonadati</taxon>
        <taxon>Bacteroidota</taxon>
        <taxon>Cytophagia</taxon>
        <taxon>Cytophagales</taxon>
        <taxon>Cyclobacteriaceae</taxon>
        <taxon>Algoriphagus</taxon>
    </lineage>
</organism>
<dbReference type="EMBL" id="QXML01000002">
    <property type="protein sequence ID" value="RIW17563.1"/>
    <property type="molecule type" value="Genomic_DNA"/>
</dbReference>
<dbReference type="Gene3D" id="2.40.160.20">
    <property type="match status" value="1"/>
</dbReference>
<evidence type="ECO:0008006" key="4">
    <source>
        <dbReference type="Google" id="ProtNLM"/>
    </source>
</evidence>
<dbReference type="Proteomes" id="UP000283522">
    <property type="component" value="Unassembled WGS sequence"/>
</dbReference>
<feature type="chain" id="PRO_5019148269" description="Outer membrane protein beta-barrel domain-containing protein" evidence="1">
    <location>
        <begin position="20"/>
        <end position="206"/>
    </location>
</feature>
<evidence type="ECO:0000256" key="1">
    <source>
        <dbReference type="SAM" id="SignalP"/>
    </source>
</evidence>
<proteinExistence type="predicted"/>
<dbReference type="AlphaFoldDB" id="A0A418PVK6"/>
<feature type="signal peptide" evidence="1">
    <location>
        <begin position="1"/>
        <end position="19"/>
    </location>
</feature>
<reference evidence="2 3" key="1">
    <citation type="submission" date="2018-09" db="EMBL/GenBank/DDBJ databases">
        <authorList>
            <person name="Wang X."/>
            <person name="Du Z."/>
        </authorList>
    </citation>
    <scope>NUCLEOTIDE SEQUENCE [LARGE SCALE GENOMIC DNA]</scope>
    <source>
        <strain evidence="2 3">N3</strain>
    </source>
</reference>
<dbReference type="OrthoDB" id="1161695at2"/>
<keyword evidence="1" id="KW-0732">Signal</keyword>
<protein>
    <recommendedName>
        <fullName evidence="4">Outer membrane protein beta-barrel domain-containing protein</fullName>
    </recommendedName>
</protein>
<dbReference type="InterPro" id="IPR011250">
    <property type="entry name" value="OMP/PagP_B-barrel"/>
</dbReference>
<accession>A0A418PVK6</accession>
<dbReference type="RefSeq" id="WP_119476998.1">
    <property type="nucleotide sequence ID" value="NZ_QXML01000002.1"/>
</dbReference>
<sequence length="206" mass="22414">MKKLLVILFLFQFISTAYAQRADSFRFQMDLGAAAPKDGGIGALVNLEPQILVMDNLAFGLRLGATGMAKDVVYYEIPDDYIGELAGNASVLGTANYYFNYGKGRVAPYIGAGFGYYALSNIDIDDTDIDEDEIGDLKANFAWAPMVRAGVELGKFRIGAEYNFVPSSDLQSVNGEVVGKAINEYFGFTLGYFVGGGRWGSQPMKQ</sequence>
<name>A0A418PVK6_9BACT</name>
<dbReference type="SUPFAM" id="SSF56925">
    <property type="entry name" value="OMPA-like"/>
    <property type="match status" value="1"/>
</dbReference>